<keyword evidence="10" id="KW-0521">NADP</keyword>
<accession>A0A2N4UJJ4</accession>
<dbReference type="CDD" id="cd05311">
    <property type="entry name" value="NAD_bind_2_malic_enz"/>
    <property type="match status" value="1"/>
</dbReference>
<dbReference type="SUPFAM" id="SSF51735">
    <property type="entry name" value="NAD(P)-binding Rossmann-fold domains"/>
    <property type="match status" value="1"/>
</dbReference>
<name>A0A2N4UJJ4_9BURK</name>
<comment type="cofactor">
    <cofactor evidence="2">
        <name>Mg(2+)</name>
        <dbReference type="ChEBI" id="CHEBI:18420"/>
    </cofactor>
</comment>
<evidence type="ECO:0000256" key="4">
    <source>
        <dbReference type="ARBA" id="ARBA00008756"/>
    </source>
</evidence>
<evidence type="ECO:0000259" key="12">
    <source>
        <dbReference type="SMART" id="SM01274"/>
    </source>
</evidence>
<dbReference type="InterPro" id="IPR002505">
    <property type="entry name" value="PTA_PTB"/>
</dbReference>
<sequence length="765" mass="82948">MDANSDLEKLALDYHAYPTPGKISVMPTKPLANQDDLSLAYSPGVAFACMNIHAQGEDAAAKYTSRSNLVGVITNGTAVLGLGNIGPLAAKPVMEGKGCLFRKFAGIDVFDIELDETDPDKLVDIIAALEPTLGGVNLEDIKAPECFYIEKKLRERMKIPVFHDDQHGTAIISSAAIINGLKVVNKKIAEVKLVCSGAGAAAIACLNLLVHLGIQRSNIYVVDSRGVIWTGRDENMEPNKARYAQETDARTLADACNDADVFLGCSAPGVLTADMVKTMAPRPLILALANPEPEIRPEVAKAARPDCIIATGRSDYPNQVNNVLCFPFIFRGALDVGATVINEEMKLACVKAIAELAEAEQNDEVAIAYAGQELAFGPDYIIPKPFDPRLIVKIAPAVAEAAMASGVARRPIEDLEAYRQKLMSLVYHTGQLMRPLFMQAKNAPKRVIYADGEDERVLRAAQTVVDEKFAHPILVGRPAVIEMRIKKFGLRLEAGRDVEIVNPEDDERFHETWSAYYKLMGRDGVTPDIAKAMVRKHNSLIAVMLLQRGDADAMICGVASRFDNQLKYVQEVIGLKPGAQTFAAMNVLMLPTQTLFICDTHVNENPSAEQIADMTIQAADEILRFGVIPKVALLSHSNFGSRSTESSRKMAEARRLISERAPTLEVDGEMHADSALSETIRLKAFPDSTLKGPANLLIMPNLDTGNITYNMLKMTGSNGVAMGPVLLGAARPVHILTTSSTVRRIVNMTALAVVDAQQEAGQVQL</sequence>
<feature type="binding site" evidence="9">
    <location>
        <position position="140"/>
    </location>
    <ligand>
        <name>a divalent metal cation</name>
        <dbReference type="ChEBI" id="CHEBI:60240"/>
    </ligand>
</feature>
<comment type="similarity">
    <text evidence="4">In the C-terminal section; belongs to the phosphate acetyltransferase and butyryltransferase family.</text>
</comment>
<dbReference type="EC" id="1.1.1.40" evidence="13"/>
<dbReference type="GO" id="GO:0046872">
    <property type="term" value="F:metal ion binding"/>
    <property type="evidence" value="ECO:0007669"/>
    <property type="project" value="UniProtKB-KW"/>
</dbReference>
<dbReference type="GO" id="GO:0004473">
    <property type="term" value="F:malate dehydrogenase (decarboxylating) (NADP+) activity"/>
    <property type="evidence" value="ECO:0007669"/>
    <property type="project" value="UniProtKB-EC"/>
</dbReference>
<dbReference type="Gene3D" id="3.40.50.720">
    <property type="entry name" value="NAD(P)-binding Rossmann-like Domain"/>
    <property type="match status" value="1"/>
</dbReference>
<dbReference type="GO" id="GO:0051287">
    <property type="term" value="F:NAD binding"/>
    <property type="evidence" value="ECO:0007669"/>
    <property type="project" value="InterPro"/>
</dbReference>
<protein>
    <submittedName>
        <fullName evidence="13">NADP-dependent malic enzyme</fullName>
        <ecNumber evidence="13">1.1.1.40</ecNumber>
    </submittedName>
</protein>
<dbReference type="OrthoDB" id="9805787at2"/>
<keyword evidence="5 9" id="KW-0479">Metal-binding</keyword>
<dbReference type="FunFam" id="3.40.50.720:FF:000095">
    <property type="entry name" value="NADP-dependent malic enzyme"/>
    <property type="match status" value="1"/>
</dbReference>
<dbReference type="Pfam" id="PF00390">
    <property type="entry name" value="malic"/>
    <property type="match status" value="1"/>
</dbReference>
<feature type="active site" description="Proton acceptor" evidence="8">
    <location>
        <position position="97"/>
    </location>
</feature>
<keyword evidence="6 13" id="KW-0560">Oxidoreductase</keyword>
<dbReference type="InterPro" id="IPR036291">
    <property type="entry name" value="NAD(P)-bd_dom_sf"/>
</dbReference>
<dbReference type="SMART" id="SM01274">
    <property type="entry name" value="malic"/>
    <property type="match status" value="1"/>
</dbReference>
<comment type="cofactor">
    <cofactor evidence="1">
        <name>Mn(2+)</name>
        <dbReference type="ChEBI" id="CHEBI:29035"/>
    </cofactor>
</comment>
<dbReference type="Gene3D" id="3.40.50.10950">
    <property type="match status" value="1"/>
</dbReference>
<evidence type="ECO:0000256" key="7">
    <source>
        <dbReference type="ARBA" id="ARBA00023268"/>
    </source>
</evidence>
<evidence type="ECO:0000259" key="11">
    <source>
        <dbReference type="SMART" id="SM00919"/>
    </source>
</evidence>
<reference evidence="13 14" key="1">
    <citation type="submission" date="2017-10" db="EMBL/GenBank/DDBJ databases">
        <title>Two draft genome sequences of Pusillimonas sp. strains isolated from a nitrate- and radionuclide-contaminated groundwater in Russia.</title>
        <authorList>
            <person name="Grouzdev D.S."/>
            <person name="Tourova T.P."/>
            <person name="Goeva M.A."/>
            <person name="Babich T.L."/>
            <person name="Sokolova D.S."/>
            <person name="Abdullin R."/>
            <person name="Poltaraus A.B."/>
            <person name="Toshchakov S.V."/>
            <person name="Nazina T.N."/>
        </authorList>
    </citation>
    <scope>NUCLEOTIDE SEQUENCE [LARGE SCALE GENOMIC DNA]</scope>
    <source>
        <strain evidence="13 14">JR1/69-2-13</strain>
    </source>
</reference>
<dbReference type="NCBIfam" id="NF009501">
    <property type="entry name" value="PRK12861.1"/>
    <property type="match status" value="1"/>
</dbReference>
<evidence type="ECO:0000256" key="8">
    <source>
        <dbReference type="PIRSR" id="PIRSR036684-1"/>
    </source>
</evidence>
<dbReference type="Gene3D" id="3.40.50.10750">
    <property type="entry name" value="Isocitrate/Isopropylmalate dehydrogenase-like"/>
    <property type="match status" value="1"/>
</dbReference>
<feature type="binding site" evidence="10">
    <location>
        <begin position="79"/>
        <end position="86"/>
    </location>
    <ligand>
        <name>NADP(+)</name>
        <dbReference type="ChEBI" id="CHEBI:58349"/>
    </ligand>
</feature>
<dbReference type="EMBL" id="PDNV01000002">
    <property type="protein sequence ID" value="PLC55179.1"/>
    <property type="molecule type" value="Genomic_DNA"/>
</dbReference>
<dbReference type="Pfam" id="PF03949">
    <property type="entry name" value="Malic_M"/>
    <property type="match status" value="1"/>
</dbReference>
<feature type="binding site" evidence="9">
    <location>
        <position position="139"/>
    </location>
    <ligand>
        <name>a divalent metal cation</name>
        <dbReference type="ChEBI" id="CHEBI:60240"/>
    </ligand>
</feature>
<dbReference type="InterPro" id="IPR051674">
    <property type="entry name" value="Malate_Decarboxylase"/>
</dbReference>
<feature type="domain" description="Malic enzyme NAD-binding" evidence="11">
    <location>
        <begin position="166"/>
        <end position="403"/>
    </location>
</feature>
<evidence type="ECO:0000256" key="6">
    <source>
        <dbReference type="ARBA" id="ARBA00023002"/>
    </source>
</evidence>
<evidence type="ECO:0000256" key="3">
    <source>
        <dbReference type="ARBA" id="ARBA00007686"/>
    </source>
</evidence>
<dbReference type="Proteomes" id="UP000234328">
    <property type="component" value="Unassembled WGS sequence"/>
</dbReference>
<feature type="domain" description="Malic enzyme N-terminal" evidence="12">
    <location>
        <begin position="20"/>
        <end position="154"/>
    </location>
</feature>
<keyword evidence="7" id="KW-0511">Multifunctional enzyme</keyword>
<dbReference type="InterPro" id="IPR012188">
    <property type="entry name" value="ME_PTA"/>
</dbReference>
<dbReference type="PIRSF" id="PIRSF036684">
    <property type="entry name" value="ME_PTA"/>
    <property type="match status" value="1"/>
</dbReference>
<dbReference type="SMART" id="SM00919">
    <property type="entry name" value="Malic_M"/>
    <property type="match status" value="1"/>
</dbReference>
<keyword evidence="14" id="KW-1185">Reference proteome</keyword>
<dbReference type="InterPro" id="IPR042112">
    <property type="entry name" value="P_AcTrfase_dom2"/>
</dbReference>
<dbReference type="SUPFAM" id="SSF53659">
    <property type="entry name" value="Isocitrate/Isopropylmalate dehydrogenase-like"/>
    <property type="match status" value="1"/>
</dbReference>
<dbReference type="Gene3D" id="3.40.50.10380">
    <property type="entry name" value="Malic enzyme, N-terminal domain"/>
    <property type="match status" value="1"/>
</dbReference>
<gene>
    <name evidence="13" type="ORF">CR155_02925</name>
</gene>
<organism evidence="13 14">
    <name type="scientific">Pollutimonas nitritireducens</name>
    <dbReference type="NCBI Taxonomy" id="2045209"/>
    <lineage>
        <taxon>Bacteria</taxon>
        <taxon>Pseudomonadati</taxon>
        <taxon>Pseudomonadota</taxon>
        <taxon>Betaproteobacteria</taxon>
        <taxon>Burkholderiales</taxon>
        <taxon>Alcaligenaceae</taxon>
        <taxon>Pollutimonas</taxon>
    </lineage>
</organism>
<evidence type="ECO:0000256" key="9">
    <source>
        <dbReference type="PIRSR" id="PIRSR036684-2"/>
    </source>
</evidence>
<dbReference type="PANTHER" id="PTHR43237:SF4">
    <property type="entry name" value="NADP-DEPENDENT MALIC ENZYME"/>
    <property type="match status" value="1"/>
</dbReference>
<evidence type="ECO:0000313" key="13">
    <source>
        <dbReference type="EMBL" id="PLC55179.1"/>
    </source>
</evidence>
<dbReference type="PANTHER" id="PTHR43237">
    <property type="entry name" value="NADP-DEPENDENT MALIC ENZYME"/>
    <property type="match status" value="1"/>
</dbReference>
<dbReference type="InterPro" id="IPR046346">
    <property type="entry name" value="Aminoacid_DH-like_N_sf"/>
</dbReference>
<dbReference type="Pfam" id="PF01515">
    <property type="entry name" value="PTA_PTB"/>
    <property type="match status" value="1"/>
</dbReference>
<comment type="caution">
    <text evidence="13">The sequence shown here is derived from an EMBL/GenBank/DDBJ whole genome shotgun (WGS) entry which is preliminary data.</text>
</comment>
<dbReference type="FunFam" id="3.40.50.10380:FF:000003">
    <property type="entry name" value="NADP-dependent malic enzyme"/>
    <property type="match status" value="1"/>
</dbReference>
<proteinExistence type="inferred from homology"/>
<dbReference type="RefSeq" id="WP_102068503.1">
    <property type="nucleotide sequence ID" value="NZ_PDNV01000002.1"/>
</dbReference>
<comment type="similarity">
    <text evidence="3">In the N-terminal section; belongs to the malic enzymes family.</text>
</comment>
<dbReference type="GO" id="GO:0006108">
    <property type="term" value="P:malate metabolic process"/>
    <property type="evidence" value="ECO:0007669"/>
    <property type="project" value="InterPro"/>
</dbReference>
<evidence type="ECO:0000256" key="1">
    <source>
        <dbReference type="ARBA" id="ARBA00001936"/>
    </source>
</evidence>
<evidence type="ECO:0000256" key="2">
    <source>
        <dbReference type="ARBA" id="ARBA00001946"/>
    </source>
</evidence>
<evidence type="ECO:0000256" key="10">
    <source>
        <dbReference type="PIRSR" id="PIRSR036684-3"/>
    </source>
</evidence>
<dbReference type="InterPro" id="IPR037062">
    <property type="entry name" value="Malic_N_dom_sf"/>
</dbReference>
<dbReference type="InterPro" id="IPR042113">
    <property type="entry name" value="P_AcTrfase_dom1"/>
</dbReference>
<dbReference type="InterPro" id="IPR045213">
    <property type="entry name" value="Malic_NAD-bd_bact_type"/>
</dbReference>
<dbReference type="AlphaFoldDB" id="A0A2N4UJJ4"/>
<feature type="binding site" evidence="10">
    <location>
        <position position="165"/>
    </location>
    <ligand>
        <name>a divalent metal cation</name>
        <dbReference type="ChEBI" id="CHEBI:60240"/>
    </ligand>
</feature>
<feature type="binding site" evidence="10">
    <location>
        <position position="290"/>
    </location>
    <ligand>
        <name>a divalent metal cation</name>
        <dbReference type="ChEBI" id="CHEBI:60240"/>
    </ligand>
</feature>
<dbReference type="SUPFAM" id="SSF53223">
    <property type="entry name" value="Aminoacid dehydrogenase-like, N-terminal domain"/>
    <property type="match status" value="1"/>
</dbReference>
<dbReference type="InterPro" id="IPR012301">
    <property type="entry name" value="Malic_N_dom"/>
</dbReference>
<evidence type="ECO:0000256" key="5">
    <source>
        <dbReference type="ARBA" id="ARBA00022723"/>
    </source>
</evidence>
<dbReference type="GO" id="GO:0016746">
    <property type="term" value="F:acyltransferase activity"/>
    <property type="evidence" value="ECO:0007669"/>
    <property type="project" value="InterPro"/>
</dbReference>
<evidence type="ECO:0000313" key="14">
    <source>
        <dbReference type="Proteomes" id="UP000234328"/>
    </source>
</evidence>
<dbReference type="InterPro" id="IPR012302">
    <property type="entry name" value="Malic_NAD-bd"/>
</dbReference>